<evidence type="ECO:0000313" key="1">
    <source>
        <dbReference type="EMBL" id="JAH21149.1"/>
    </source>
</evidence>
<dbReference type="AlphaFoldDB" id="A0A0E9QWB3"/>
<dbReference type="EMBL" id="GBXM01087428">
    <property type="protein sequence ID" value="JAH21149.1"/>
    <property type="molecule type" value="Transcribed_RNA"/>
</dbReference>
<sequence length="55" mass="6366">MRPTHISVFRHFSIPRLSLCECAPSRFPGTSAVQVRRVLWVILLNFVLRFSPRAV</sequence>
<reference evidence="1" key="2">
    <citation type="journal article" date="2015" name="Fish Shellfish Immunol.">
        <title>Early steps in the European eel (Anguilla anguilla)-Vibrio vulnificus interaction in the gills: Role of the RtxA13 toxin.</title>
        <authorList>
            <person name="Callol A."/>
            <person name="Pajuelo D."/>
            <person name="Ebbesson L."/>
            <person name="Teles M."/>
            <person name="MacKenzie S."/>
            <person name="Amaro C."/>
        </authorList>
    </citation>
    <scope>NUCLEOTIDE SEQUENCE</scope>
</reference>
<proteinExistence type="predicted"/>
<name>A0A0E9QWB3_ANGAN</name>
<reference evidence="1" key="1">
    <citation type="submission" date="2014-11" db="EMBL/GenBank/DDBJ databases">
        <authorList>
            <person name="Amaro Gonzalez C."/>
        </authorList>
    </citation>
    <scope>NUCLEOTIDE SEQUENCE</scope>
</reference>
<accession>A0A0E9QWB3</accession>
<organism evidence="1">
    <name type="scientific">Anguilla anguilla</name>
    <name type="common">European freshwater eel</name>
    <name type="synonym">Muraena anguilla</name>
    <dbReference type="NCBI Taxonomy" id="7936"/>
    <lineage>
        <taxon>Eukaryota</taxon>
        <taxon>Metazoa</taxon>
        <taxon>Chordata</taxon>
        <taxon>Craniata</taxon>
        <taxon>Vertebrata</taxon>
        <taxon>Euteleostomi</taxon>
        <taxon>Actinopterygii</taxon>
        <taxon>Neopterygii</taxon>
        <taxon>Teleostei</taxon>
        <taxon>Anguilliformes</taxon>
        <taxon>Anguillidae</taxon>
        <taxon>Anguilla</taxon>
    </lineage>
</organism>
<protein>
    <submittedName>
        <fullName evidence="1">Uncharacterized protein</fullName>
    </submittedName>
</protein>